<evidence type="ECO:0000313" key="4">
    <source>
        <dbReference type="Proteomes" id="UP000886520"/>
    </source>
</evidence>
<dbReference type="AlphaFoldDB" id="A0A9D4ZE17"/>
<dbReference type="Pfam" id="PF03936">
    <property type="entry name" value="Terpene_synth_C"/>
    <property type="match status" value="1"/>
</dbReference>
<dbReference type="GO" id="GO:0016102">
    <property type="term" value="P:diterpenoid biosynthetic process"/>
    <property type="evidence" value="ECO:0007669"/>
    <property type="project" value="TreeGrafter"/>
</dbReference>
<feature type="domain" description="Terpene synthase metal-binding" evidence="2">
    <location>
        <begin position="4"/>
        <end position="65"/>
    </location>
</feature>
<keyword evidence="1" id="KW-0479">Metal-binding</keyword>
<protein>
    <recommendedName>
        <fullName evidence="2">Terpene synthase metal-binding domain-containing protein</fullName>
    </recommendedName>
</protein>
<gene>
    <name evidence="3" type="ORF">GOP47_0014313</name>
</gene>
<comment type="caution">
    <text evidence="3">The sequence shown here is derived from an EMBL/GenBank/DDBJ whole genome shotgun (WGS) entry which is preliminary data.</text>
</comment>
<dbReference type="PANTHER" id="PTHR31739">
    <property type="entry name" value="ENT-COPALYL DIPHOSPHATE SYNTHASE, CHLOROPLASTIC"/>
    <property type="match status" value="1"/>
</dbReference>
<organism evidence="3 4">
    <name type="scientific">Adiantum capillus-veneris</name>
    <name type="common">Maidenhair fern</name>
    <dbReference type="NCBI Taxonomy" id="13818"/>
    <lineage>
        <taxon>Eukaryota</taxon>
        <taxon>Viridiplantae</taxon>
        <taxon>Streptophyta</taxon>
        <taxon>Embryophyta</taxon>
        <taxon>Tracheophyta</taxon>
        <taxon>Polypodiopsida</taxon>
        <taxon>Polypodiidae</taxon>
        <taxon>Polypodiales</taxon>
        <taxon>Pteridineae</taxon>
        <taxon>Pteridaceae</taxon>
        <taxon>Vittarioideae</taxon>
        <taxon>Adiantum</taxon>
    </lineage>
</organism>
<dbReference type="GO" id="GO:0010333">
    <property type="term" value="F:terpene synthase activity"/>
    <property type="evidence" value="ECO:0007669"/>
    <property type="project" value="InterPro"/>
</dbReference>
<dbReference type="GO" id="GO:0000287">
    <property type="term" value="F:magnesium ion binding"/>
    <property type="evidence" value="ECO:0007669"/>
    <property type="project" value="InterPro"/>
</dbReference>
<name>A0A9D4ZE17_ADICA</name>
<dbReference type="InterPro" id="IPR008949">
    <property type="entry name" value="Isoprenoid_synthase_dom_sf"/>
</dbReference>
<dbReference type="SUPFAM" id="SSF48576">
    <property type="entry name" value="Terpenoid synthases"/>
    <property type="match status" value="1"/>
</dbReference>
<dbReference type="EMBL" id="JABFUD020000014">
    <property type="protein sequence ID" value="KAI5069970.1"/>
    <property type="molecule type" value="Genomic_DNA"/>
</dbReference>
<evidence type="ECO:0000259" key="2">
    <source>
        <dbReference type="Pfam" id="PF03936"/>
    </source>
</evidence>
<dbReference type="InterPro" id="IPR005630">
    <property type="entry name" value="Terpene_synthase_metal-bd"/>
</dbReference>
<dbReference type="Gene3D" id="1.10.600.10">
    <property type="entry name" value="Farnesyl Diphosphate Synthase"/>
    <property type="match status" value="1"/>
</dbReference>
<accession>A0A9D4ZE17</accession>
<dbReference type="PANTHER" id="PTHR31739:SF25">
    <property type="entry name" value="(E,E)-GERANYLLINALOOL SYNTHASE"/>
    <property type="match status" value="1"/>
</dbReference>
<evidence type="ECO:0000313" key="3">
    <source>
        <dbReference type="EMBL" id="KAI5069970.1"/>
    </source>
</evidence>
<proteinExistence type="predicted"/>
<evidence type="ECO:0000256" key="1">
    <source>
        <dbReference type="ARBA" id="ARBA00022723"/>
    </source>
</evidence>
<sequence>MDEEYSHIMDLVNTIGRLNNDIQGFKRENREGKWSCVRIFMKENPTASIDEAVEHFKKLSENTMSELVEIYLSNSRVSKQSKQLHLNMAKILNLFYSQTDGYTSLTATEKHVKNTLFTPIP</sequence>
<dbReference type="Proteomes" id="UP000886520">
    <property type="component" value="Chromosome 14"/>
</dbReference>
<reference evidence="3" key="1">
    <citation type="submission" date="2021-01" db="EMBL/GenBank/DDBJ databases">
        <title>Adiantum capillus-veneris genome.</title>
        <authorList>
            <person name="Fang Y."/>
            <person name="Liao Q."/>
        </authorList>
    </citation>
    <scope>NUCLEOTIDE SEQUENCE</scope>
    <source>
        <strain evidence="3">H3</strain>
        <tissue evidence="3">Leaf</tissue>
    </source>
</reference>
<keyword evidence="4" id="KW-1185">Reference proteome</keyword>
<dbReference type="InterPro" id="IPR050148">
    <property type="entry name" value="Terpene_synthase-like"/>
</dbReference>
<dbReference type="OrthoDB" id="1877784at2759"/>